<keyword evidence="3" id="KW-0349">Heme</keyword>
<keyword evidence="4 11" id="KW-0812">Transmembrane</keyword>
<evidence type="ECO:0000256" key="5">
    <source>
        <dbReference type="ARBA" id="ARBA00022723"/>
    </source>
</evidence>
<evidence type="ECO:0000256" key="11">
    <source>
        <dbReference type="SAM" id="Phobius"/>
    </source>
</evidence>
<comment type="subcellular location">
    <subcellularLocation>
        <location evidence="1">Membrane</location>
        <topology evidence="1">Multi-pass membrane protein</topology>
    </subcellularLocation>
</comment>
<name>A0ABP1PRT9_9HEXA</name>
<dbReference type="PROSITE" id="PS00191">
    <property type="entry name" value="CYTOCHROME_B5_1"/>
    <property type="match status" value="1"/>
</dbReference>
<reference evidence="13 14" key="1">
    <citation type="submission" date="2024-08" db="EMBL/GenBank/DDBJ databases">
        <authorList>
            <person name="Cucini C."/>
            <person name="Frati F."/>
        </authorList>
    </citation>
    <scope>NUCLEOTIDE SEQUENCE [LARGE SCALE GENOMIC DNA]</scope>
</reference>
<evidence type="ECO:0000256" key="8">
    <source>
        <dbReference type="ARBA" id="ARBA00023004"/>
    </source>
</evidence>
<keyword evidence="10 11" id="KW-0472">Membrane</keyword>
<dbReference type="SUPFAM" id="SSF55856">
    <property type="entry name" value="Cytochrome b5-like heme/steroid binding domain"/>
    <property type="match status" value="1"/>
</dbReference>
<dbReference type="InterPro" id="IPR001199">
    <property type="entry name" value="Cyt_B5-like_heme/steroid-bd"/>
</dbReference>
<dbReference type="Proteomes" id="UP001642540">
    <property type="component" value="Unassembled WGS sequence"/>
</dbReference>
<feature type="transmembrane region" description="Helical" evidence="11">
    <location>
        <begin position="186"/>
        <end position="206"/>
    </location>
</feature>
<accession>A0ABP1PRT9</accession>
<evidence type="ECO:0000256" key="4">
    <source>
        <dbReference type="ARBA" id="ARBA00022692"/>
    </source>
</evidence>
<dbReference type="CDD" id="cd03506">
    <property type="entry name" value="Delta6-FADS-like"/>
    <property type="match status" value="1"/>
</dbReference>
<keyword evidence="7" id="KW-0560">Oxidoreductase</keyword>
<dbReference type="PANTHER" id="PTHR19353">
    <property type="entry name" value="FATTY ACID DESATURASE 2"/>
    <property type="match status" value="1"/>
</dbReference>
<dbReference type="Gene3D" id="3.10.120.10">
    <property type="entry name" value="Cytochrome b5-like heme/steroid binding domain"/>
    <property type="match status" value="1"/>
</dbReference>
<dbReference type="Pfam" id="PF00487">
    <property type="entry name" value="FA_desaturase"/>
    <property type="match status" value="1"/>
</dbReference>
<feature type="transmembrane region" description="Helical" evidence="11">
    <location>
        <begin position="160"/>
        <end position="180"/>
    </location>
</feature>
<dbReference type="EMBL" id="CAXLJM020000007">
    <property type="protein sequence ID" value="CAL8074865.1"/>
    <property type="molecule type" value="Genomic_DNA"/>
</dbReference>
<gene>
    <name evidence="13" type="ORF">ODALV1_LOCUS3019</name>
</gene>
<evidence type="ECO:0000256" key="7">
    <source>
        <dbReference type="ARBA" id="ARBA00023002"/>
    </source>
</evidence>
<feature type="transmembrane region" description="Helical" evidence="11">
    <location>
        <begin position="227"/>
        <end position="244"/>
    </location>
</feature>
<evidence type="ECO:0000256" key="2">
    <source>
        <dbReference type="ARBA" id="ARBA00009295"/>
    </source>
</evidence>
<evidence type="ECO:0000313" key="13">
    <source>
        <dbReference type="EMBL" id="CAL8074865.1"/>
    </source>
</evidence>
<evidence type="ECO:0000259" key="12">
    <source>
        <dbReference type="PROSITE" id="PS50255"/>
    </source>
</evidence>
<protein>
    <recommendedName>
        <fullName evidence="12">Cytochrome b5 heme-binding domain-containing protein</fullName>
    </recommendedName>
</protein>
<dbReference type="InterPro" id="IPR012171">
    <property type="entry name" value="Fatty_acid_desaturase"/>
</dbReference>
<feature type="domain" description="Cytochrome b5 heme-binding" evidence="12">
    <location>
        <begin position="33"/>
        <end position="111"/>
    </location>
</feature>
<comment type="caution">
    <text evidence="13">The sequence shown here is derived from an EMBL/GenBank/DDBJ whole genome shotgun (WGS) entry which is preliminary data.</text>
</comment>
<dbReference type="Pfam" id="PF00173">
    <property type="entry name" value="Cyt-b5"/>
    <property type="match status" value="1"/>
</dbReference>
<evidence type="ECO:0000256" key="9">
    <source>
        <dbReference type="ARBA" id="ARBA00023098"/>
    </source>
</evidence>
<organism evidence="13 14">
    <name type="scientific">Orchesella dallaii</name>
    <dbReference type="NCBI Taxonomy" id="48710"/>
    <lineage>
        <taxon>Eukaryota</taxon>
        <taxon>Metazoa</taxon>
        <taxon>Ecdysozoa</taxon>
        <taxon>Arthropoda</taxon>
        <taxon>Hexapoda</taxon>
        <taxon>Collembola</taxon>
        <taxon>Entomobryomorpha</taxon>
        <taxon>Entomobryoidea</taxon>
        <taxon>Orchesellidae</taxon>
        <taxon>Orchesellinae</taxon>
        <taxon>Orchesella</taxon>
    </lineage>
</organism>
<keyword evidence="14" id="KW-1185">Reference proteome</keyword>
<evidence type="ECO:0000256" key="1">
    <source>
        <dbReference type="ARBA" id="ARBA00004141"/>
    </source>
</evidence>
<dbReference type="InterPro" id="IPR018506">
    <property type="entry name" value="Cyt_B5_heme-BS"/>
</dbReference>
<dbReference type="PIRSF" id="PIRSF015921">
    <property type="entry name" value="FA_sphinglp_des"/>
    <property type="match status" value="1"/>
</dbReference>
<keyword evidence="6 11" id="KW-1133">Transmembrane helix</keyword>
<keyword evidence="9" id="KW-0443">Lipid metabolism</keyword>
<dbReference type="PANTHER" id="PTHR19353:SF88">
    <property type="entry name" value="DELTA(5) FATTY ACID DESATURASE FAT-4"/>
    <property type="match status" value="1"/>
</dbReference>
<dbReference type="InterPro" id="IPR036400">
    <property type="entry name" value="Cyt_B5-like_heme/steroid_sf"/>
</dbReference>
<keyword evidence="8" id="KW-0408">Iron</keyword>
<comment type="similarity">
    <text evidence="2">Belongs to the fatty acid desaturase type 1 family.</text>
</comment>
<dbReference type="InterPro" id="IPR005804">
    <property type="entry name" value="FA_desaturase_dom"/>
</dbReference>
<evidence type="ECO:0000313" key="14">
    <source>
        <dbReference type="Proteomes" id="UP001642540"/>
    </source>
</evidence>
<evidence type="ECO:0000256" key="6">
    <source>
        <dbReference type="ARBA" id="ARBA00022989"/>
    </source>
</evidence>
<sequence length="484" mass="55789">MSPSPKDLDDGSCSVPNLDLMGASDANFEESLLRKRNTTTVYGHESDSVTPKSGNKKLEILYEGYFYDVTEFIKRHPGGNIIQLYENGEDATIPIQQFHYRSLKTVLARMKGLPKRPATVEEIGLDPETKTRHDELTKDFLALSAELQAEGLMDPNPRRFLVRILQSLIMFVLGLAMSYCLGHRSFLWRGLSVILMTLAGGQYLWLGHEGGHNSFTGIPKIDRIVQIFSFGFVFGLSASSWNSTHSEHHAMPQHETKDADLKTLPLLAFNKRVVRDPKEASKFWIVYQVSVLFKNPYTITCSSLSHSFNVFDSQHVLFILCDTLIVTLAWKCNHHLRFVIKNKCWFDLFCMLCHYSLVPLLGFVDWMLITWLGSIYVLGNLVLSHTHLPVVEDGKKLHWAEYAFYHTTNIRSSWWVDWWTGHLNYQIEHHLFPTMPEYKNKLCRDKVKAFAKRHGLPYNLCTYWEAVKSAYFNLEHVANELRHL</sequence>
<dbReference type="PROSITE" id="PS50255">
    <property type="entry name" value="CYTOCHROME_B5_2"/>
    <property type="match status" value="1"/>
</dbReference>
<proteinExistence type="inferred from homology"/>
<evidence type="ECO:0000256" key="10">
    <source>
        <dbReference type="ARBA" id="ARBA00023136"/>
    </source>
</evidence>
<feature type="transmembrane region" description="Helical" evidence="11">
    <location>
        <begin position="344"/>
        <end position="362"/>
    </location>
</feature>
<keyword evidence="5" id="KW-0479">Metal-binding</keyword>
<evidence type="ECO:0000256" key="3">
    <source>
        <dbReference type="ARBA" id="ARBA00022617"/>
    </source>
</evidence>